<keyword evidence="2" id="KW-0413">Isomerase</keyword>
<keyword evidence="3" id="KW-1185">Reference proteome</keyword>
<name>A0A2U1MAE5_ARTAN</name>
<proteinExistence type="predicted"/>
<evidence type="ECO:0000259" key="1">
    <source>
        <dbReference type="Pfam" id="PF00085"/>
    </source>
</evidence>
<dbReference type="STRING" id="35608.A0A2U1MAE5"/>
<dbReference type="GO" id="GO:0016853">
    <property type="term" value="F:isomerase activity"/>
    <property type="evidence" value="ECO:0007669"/>
    <property type="project" value="UniProtKB-KW"/>
</dbReference>
<sequence length="117" mass="12938">MENMFLQETFAQNKVYMVGWAVDVTEMVGGGGCDGSASCVKVDCDEHKSVCTKFGVFDYPTIQWFPKGSLEPKKYEARTVEALKYKDTVILMGARALRVENQDAIDACIVGMLADPK</sequence>
<reference evidence="2 3" key="1">
    <citation type="journal article" date="2018" name="Mol. Plant">
        <title>The genome of Artemisia annua provides insight into the evolution of Asteraceae family and artemisinin biosynthesis.</title>
        <authorList>
            <person name="Shen Q."/>
            <person name="Zhang L."/>
            <person name="Liao Z."/>
            <person name="Wang S."/>
            <person name="Yan T."/>
            <person name="Shi P."/>
            <person name="Liu M."/>
            <person name="Fu X."/>
            <person name="Pan Q."/>
            <person name="Wang Y."/>
            <person name="Lv Z."/>
            <person name="Lu X."/>
            <person name="Zhang F."/>
            <person name="Jiang W."/>
            <person name="Ma Y."/>
            <person name="Chen M."/>
            <person name="Hao X."/>
            <person name="Li L."/>
            <person name="Tang Y."/>
            <person name="Lv G."/>
            <person name="Zhou Y."/>
            <person name="Sun X."/>
            <person name="Brodelius P.E."/>
            <person name="Rose J.K.C."/>
            <person name="Tang K."/>
        </authorList>
    </citation>
    <scope>NUCLEOTIDE SEQUENCE [LARGE SCALE GENOMIC DNA]</scope>
    <source>
        <strain evidence="3">cv. Huhao1</strain>
        <tissue evidence="2">Leaf</tissue>
    </source>
</reference>
<protein>
    <submittedName>
        <fullName evidence="2">Protein disulfide-isomerase A6</fullName>
    </submittedName>
</protein>
<comment type="caution">
    <text evidence="2">The sequence shown here is derived from an EMBL/GenBank/DDBJ whole genome shotgun (WGS) entry which is preliminary data.</text>
</comment>
<dbReference type="Proteomes" id="UP000245207">
    <property type="component" value="Unassembled WGS sequence"/>
</dbReference>
<dbReference type="EMBL" id="PKPP01005955">
    <property type="protein sequence ID" value="PWA58241.1"/>
    <property type="molecule type" value="Genomic_DNA"/>
</dbReference>
<dbReference type="OrthoDB" id="1700492at2759"/>
<dbReference type="InterPro" id="IPR013766">
    <property type="entry name" value="Thioredoxin_domain"/>
</dbReference>
<organism evidence="2 3">
    <name type="scientific">Artemisia annua</name>
    <name type="common">Sweet wormwood</name>
    <dbReference type="NCBI Taxonomy" id="35608"/>
    <lineage>
        <taxon>Eukaryota</taxon>
        <taxon>Viridiplantae</taxon>
        <taxon>Streptophyta</taxon>
        <taxon>Embryophyta</taxon>
        <taxon>Tracheophyta</taxon>
        <taxon>Spermatophyta</taxon>
        <taxon>Magnoliopsida</taxon>
        <taxon>eudicotyledons</taxon>
        <taxon>Gunneridae</taxon>
        <taxon>Pentapetalae</taxon>
        <taxon>asterids</taxon>
        <taxon>campanulids</taxon>
        <taxon>Asterales</taxon>
        <taxon>Asteraceae</taxon>
        <taxon>Asteroideae</taxon>
        <taxon>Anthemideae</taxon>
        <taxon>Artemisiinae</taxon>
        <taxon>Artemisia</taxon>
    </lineage>
</organism>
<dbReference type="Gene3D" id="3.40.30.10">
    <property type="entry name" value="Glutaredoxin"/>
    <property type="match status" value="1"/>
</dbReference>
<accession>A0A2U1MAE5</accession>
<dbReference type="SUPFAM" id="SSF52833">
    <property type="entry name" value="Thioredoxin-like"/>
    <property type="match status" value="1"/>
</dbReference>
<evidence type="ECO:0000313" key="2">
    <source>
        <dbReference type="EMBL" id="PWA58241.1"/>
    </source>
</evidence>
<gene>
    <name evidence="2" type="ORF">CTI12_AA402190</name>
</gene>
<dbReference type="InterPro" id="IPR036249">
    <property type="entry name" value="Thioredoxin-like_sf"/>
</dbReference>
<evidence type="ECO:0000313" key="3">
    <source>
        <dbReference type="Proteomes" id="UP000245207"/>
    </source>
</evidence>
<dbReference type="Pfam" id="PF00085">
    <property type="entry name" value="Thioredoxin"/>
    <property type="match status" value="1"/>
</dbReference>
<dbReference type="AlphaFoldDB" id="A0A2U1MAE5"/>
<feature type="domain" description="Thioredoxin" evidence="1">
    <location>
        <begin position="37"/>
        <end position="83"/>
    </location>
</feature>